<gene>
    <name evidence="1" type="ORF">BOH74_15285</name>
</gene>
<dbReference type="AlphaFoldDB" id="A0A853ZX51"/>
<proteinExistence type="predicted"/>
<reference evidence="1 2" key="1">
    <citation type="submission" date="2016-11" db="EMBL/GenBank/DDBJ databases">
        <title>Draft genome of Pseudomonas versuta A4R1.12.</title>
        <authorList>
            <person name="See-Too W.-S."/>
        </authorList>
    </citation>
    <scope>NUCLEOTIDE SEQUENCE [LARGE SCALE GENOMIC DNA]</scope>
    <source>
        <strain evidence="1 2">A4R1.12</strain>
    </source>
</reference>
<comment type="caution">
    <text evidence="1">The sequence shown here is derived from an EMBL/GenBank/DDBJ whole genome shotgun (WGS) entry which is preliminary data.</text>
</comment>
<evidence type="ECO:0000313" key="2">
    <source>
        <dbReference type="Proteomes" id="UP000185990"/>
    </source>
</evidence>
<name>A0A853ZX51_9PSED</name>
<dbReference type="Proteomes" id="UP000185990">
    <property type="component" value="Unassembled WGS sequence"/>
</dbReference>
<evidence type="ECO:0000313" key="1">
    <source>
        <dbReference type="EMBL" id="OKA22034.1"/>
    </source>
</evidence>
<accession>A0A853ZX51</accession>
<protein>
    <submittedName>
        <fullName evidence="1">Uncharacterized protein</fullName>
    </submittedName>
</protein>
<dbReference type="EMBL" id="MPJD01000021">
    <property type="protein sequence ID" value="OKA22034.1"/>
    <property type="molecule type" value="Genomic_DNA"/>
</dbReference>
<sequence length="70" mass="7726">MLQVNRERGVYDRFAIDRSAPVVADEQREAVIVGAASAKSGVAVLQVNRERGVYDRFAIDRSLAALLSDY</sequence>
<organism evidence="1 2">
    <name type="scientific">Pseudomonas versuta</name>
    <dbReference type="NCBI Taxonomy" id="1788301"/>
    <lineage>
        <taxon>Bacteria</taxon>
        <taxon>Pseudomonadati</taxon>
        <taxon>Pseudomonadota</taxon>
        <taxon>Gammaproteobacteria</taxon>
        <taxon>Pseudomonadales</taxon>
        <taxon>Pseudomonadaceae</taxon>
        <taxon>Pseudomonas</taxon>
    </lineage>
</organism>